<dbReference type="InterPro" id="IPR011990">
    <property type="entry name" value="TPR-like_helical_dom_sf"/>
</dbReference>
<evidence type="ECO:0000313" key="3">
    <source>
        <dbReference type="Proteomes" id="UP001595872"/>
    </source>
</evidence>
<dbReference type="Pfam" id="PF13374">
    <property type="entry name" value="TPR_10"/>
    <property type="match status" value="1"/>
</dbReference>
<dbReference type="PANTHER" id="PTHR47691">
    <property type="entry name" value="REGULATOR-RELATED"/>
    <property type="match status" value="1"/>
</dbReference>
<name>A0ABV9U1S8_9ACTN</name>
<feature type="compositionally biased region" description="Basic and acidic residues" evidence="1">
    <location>
        <begin position="713"/>
        <end position="723"/>
    </location>
</feature>
<dbReference type="Proteomes" id="UP001595872">
    <property type="component" value="Unassembled WGS sequence"/>
</dbReference>
<dbReference type="SUPFAM" id="SSF52540">
    <property type="entry name" value="P-loop containing nucleoside triphosphate hydrolases"/>
    <property type="match status" value="1"/>
</dbReference>
<organism evidence="2 3">
    <name type="scientific">Actinomadura gamaensis</name>
    <dbReference type="NCBI Taxonomy" id="1763541"/>
    <lineage>
        <taxon>Bacteria</taxon>
        <taxon>Bacillati</taxon>
        <taxon>Actinomycetota</taxon>
        <taxon>Actinomycetes</taxon>
        <taxon>Streptosporangiales</taxon>
        <taxon>Thermomonosporaceae</taxon>
        <taxon>Actinomadura</taxon>
    </lineage>
</organism>
<reference evidence="3" key="1">
    <citation type="journal article" date="2019" name="Int. J. Syst. Evol. Microbiol.">
        <title>The Global Catalogue of Microorganisms (GCM) 10K type strain sequencing project: providing services to taxonomists for standard genome sequencing and annotation.</title>
        <authorList>
            <consortium name="The Broad Institute Genomics Platform"/>
            <consortium name="The Broad Institute Genome Sequencing Center for Infectious Disease"/>
            <person name="Wu L."/>
            <person name="Ma J."/>
        </authorList>
    </citation>
    <scope>NUCLEOTIDE SEQUENCE [LARGE SCALE GENOMIC DNA]</scope>
    <source>
        <strain evidence="3">KLKA75</strain>
    </source>
</reference>
<dbReference type="Gene3D" id="3.40.50.300">
    <property type="entry name" value="P-loop containing nucleotide triphosphate hydrolases"/>
    <property type="match status" value="1"/>
</dbReference>
<dbReference type="GO" id="GO:0005524">
    <property type="term" value="F:ATP binding"/>
    <property type="evidence" value="ECO:0007669"/>
    <property type="project" value="UniProtKB-KW"/>
</dbReference>
<protein>
    <submittedName>
        <fullName evidence="2">ATP-binding protein</fullName>
    </submittedName>
</protein>
<feature type="region of interest" description="Disordered" evidence="1">
    <location>
        <begin position="704"/>
        <end position="723"/>
    </location>
</feature>
<dbReference type="PRINTS" id="PR00364">
    <property type="entry name" value="DISEASERSIST"/>
</dbReference>
<comment type="caution">
    <text evidence="2">The sequence shown here is derived from an EMBL/GenBank/DDBJ whole genome shotgun (WGS) entry which is preliminary data.</text>
</comment>
<dbReference type="EMBL" id="JBHSIT010000006">
    <property type="protein sequence ID" value="MFC4909808.1"/>
    <property type="molecule type" value="Genomic_DNA"/>
</dbReference>
<dbReference type="RefSeq" id="WP_378257616.1">
    <property type="nucleotide sequence ID" value="NZ_JBHSIT010000006.1"/>
</dbReference>
<proteinExistence type="predicted"/>
<keyword evidence="2" id="KW-0547">Nucleotide-binding</keyword>
<evidence type="ECO:0000313" key="2">
    <source>
        <dbReference type="EMBL" id="MFC4909808.1"/>
    </source>
</evidence>
<keyword evidence="2" id="KW-0067">ATP-binding</keyword>
<sequence>MASSQGRPGNLPAESTSFVGRRAELDQVLSALERARLVTLLGPGGVGKTRLALRAADRARPLFPDGVWLVELSGLRAPESLPCVIAETLRLPGRRLGDPAEFLAERLAPRELLLVLDTCEHLVHATALLAERLLTAAPGLRVLATSRESLNVVGEHIVPVPPLEVPGPRDGAASDAAGPDAGAACDSVTLFAERAVASSPGFTVAPANHAAVCQLCRRLEGIPLALELAAVRLRAMPVEEIVERLSDRFRVLGGAHGASRAAGRTTEHRHQTLRTAITWSHDLCMPAERMLWARLSVFPGDFDLAAAEAVCTDDDLPPSELVDVLTMLVDKSVVRFDPKADRYQMLDTLREYGAERLVQAGERDLLRRRHRDRYAALADQAARDRLGPRQLWWTRRLRDEAGNLRAALEWSLATPGEQAAGLRLAVALLDHWFLTSRIGEARTWYHQALESTPSDLPERGRALYAAGLFTVLQGDLPAAGKLLDDTLAFAEASGDADLRAHAVQELGRLRLHSGDLQGALDLFREARAHYDGTGYPDVRAITVLTDLASVHALRGEPDDALELCARCLEICEARGESWCRAAAVWMRGAARWLAGEPGPALADARDGLPVRAAFDDPGGIALTLDLMMACAVADGEHERAAVLAGASARLWETLGMHALRGPHYSVLREEGVAAFTRALGRTRADALLSRGRSLTLPETLAFAMAEPPTNAPPERDPQKPADA</sequence>
<gene>
    <name evidence="2" type="ORF">ACFPCY_20985</name>
</gene>
<dbReference type="Gene3D" id="1.25.40.10">
    <property type="entry name" value="Tetratricopeptide repeat domain"/>
    <property type="match status" value="1"/>
</dbReference>
<dbReference type="PANTHER" id="PTHR47691:SF3">
    <property type="entry name" value="HTH-TYPE TRANSCRIPTIONAL REGULATOR RV0890C-RELATED"/>
    <property type="match status" value="1"/>
</dbReference>
<keyword evidence="3" id="KW-1185">Reference proteome</keyword>
<dbReference type="InterPro" id="IPR027417">
    <property type="entry name" value="P-loop_NTPase"/>
</dbReference>
<accession>A0ABV9U1S8</accession>
<evidence type="ECO:0000256" key="1">
    <source>
        <dbReference type="SAM" id="MobiDB-lite"/>
    </source>
</evidence>
<dbReference type="SUPFAM" id="SSF48452">
    <property type="entry name" value="TPR-like"/>
    <property type="match status" value="1"/>
</dbReference>